<dbReference type="AlphaFoldDB" id="A0AAP5UE39"/>
<sequence length="118" mass="13083">MAVQIPDNKRDLFFARITEIADEVIELPETLKIVSKEAGEFSGNKWGKIGAVDLEGTPYELKISGFSDSSLNLTKLMFKDIQTNQIVKSLALKQGKNGAYIAGFDLRVTADYLKTLLK</sequence>
<dbReference type="RefSeq" id="WP_058225973.1">
    <property type="nucleotide sequence ID" value="NZ_CP118738.1"/>
</dbReference>
<gene>
    <name evidence="1" type="ORF">QUD52_03655</name>
</gene>
<comment type="caution">
    <text evidence="1">The sequence shown here is derived from an EMBL/GenBank/DDBJ whole genome shotgun (WGS) entry which is preliminary data.</text>
</comment>
<evidence type="ECO:0000313" key="2">
    <source>
        <dbReference type="Proteomes" id="UP001240905"/>
    </source>
</evidence>
<organism evidence="1 2">
    <name type="scientific">Lactococcus lactis</name>
    <dbReference type="NCBI Taxonomy" id="1358"/>
    <lineage>
        <taxon>Bacteria</taxon>
        <taxon>Bacillati</taxon>
        <taxon>Bacillota</taxon>
        <taxon>Bacilli</taxon>
        <taxon>Lactobacillales</taxon>
        <taxon>Streptococcaceae</taxon>
        <taxon>Lactococcus</taxon>
    </lineage>
</organism>
<dbReference type="Proteomes" id="UP001240905">
    <property type="component" value="Unassembled WGS sequence"/>
</dbReference>
<proteinExistence type="predicted"/>
<name>A0AAP5UE39_9LACT</name>
<accession>A0AAP5UE39</accession>
<evidence type="ECO:0000313" key="1">
    <source>
        <dbReference type="EMBL" id="MDM7546131.1"/>
    </source>
</evidence>
<protein>
    <submittedName>
        <fullName evidence="1">Uncharacterized protein</fullName>
    </submittedName>
</protein>
<reference evidence="1" key="1">
    <citation type="submission" date="2023-06" db="EMBL/GenBank/DDBJ databases">
        <title>Draft Genome Sequences of lactic acid bacteria strains isolated from fermented milk products.</title>
        <authorList>
            <person name="Elcheninov A.G."/>
            <person name="Klyukina A."/>
            <person name="Zayulina K.S."/>
            <person name="Gavirova L.A."/>
            <person name="Shcherbakova P.A."/>
            <person name="Shestakov A.I."/>
            <person name="Kublanov I.V."/>
            <person name="Kochetkova T.V."/>
        </authorList>
    </citation>
    <scope>NUCLEOTIDE SEQUENCE</scope>
    <source>
        <strain evidence="1">TOM.142</strain>
    </source>
</reference>
<dbReference type="EMBL" id="JAUCAE010000004">
    <property type="protein sequence ID" value="MDM7546131.1"/>
    <property type="molecule type" value="Genomic_DNA"/>
</dbReference>